<name>A0A1Y1WLM3_9FUNG</name>
<evidence type="ECO:0000256" key="1">
    <source>
        <dbReference type="ARBA" id="ARBA00023125"/>
    </source>
</evidence>
<feature type="compositionally biased region" description="Polar residues" evidence="3">
    <location>
        <begin position="314"/>
        <end position="333"/>
    </location>
</feature>
<dbReference type="InterPro" id="IPR050342">
    <property type="entry name" value="HMGB"/>
</dbReference>
<accession>A0A1Y1WLM3</accession>
<evidence type="ECO:0000259" key="4">
    <source>
        <dbReference type="PROSITE" id="PS50118"/>
    </source>
</evidence>
<dbReference type="Gene3D" id="1.10.30.10">
    <property type="entry name" value="High mobility group box domain"/>
    <property type="match status" value="1"/>
</dbReference>
<dbReference type="InterPro" id="IPR036910">
    <property type="entry name" value="HMG_box_dom_sf"/>
</dbReference>
<evidence type="ECO:0000256" key="2">
    <source>
        <dbReference type="PROSITE-ProRule" id="PRU00267"/>
    </source>
</evidence>
<evidence type="ECO:0000313" key="6">
    <source>
        <dbReference type="Proteomes" id="UP000193922"/>
    </source>
</evidence>
<proteinExistence type="predicted"/>
<dbReference type="OrthoDB" id="6247875at2759"/>
<sequence length="488" mass="53560">MSSHQYTQMVPVEFPQSEQDFRRNPPPHQAGATYKRQIYMVRSDKLVITIPASTPIPPNSGVLAVDIYPANRESDLHYAPASSRHPGMTSPIEQNQVRSWMARCSVSGPRTRQVDNYHGQQQQQQQQQTQMDDETHDDDTYAHDGDDLPVVTIMDETGAASTSMTAASPYLMHASTVIEDDVPKPKKPRNSFFYFRRSYHKSTNASGNRMRAKNISGAAGKIWKDMSEEDKAQYKELAAEDTKRYKQEMRLLGHPLDMGTLPRSPLIGSRLGGPASGSRFHAVTVVPAIQSLRKRRRSSIAEQPSPYVSEGKSLPSSSPPMTSQSNTAPSSRQPLVFSFNGEGMGSGIDTITFPPQSPPRQMLQQQQQQQQPAQWSNLNELLAGMGPPVSHPSVLDSSAFMAALGDPDGGSSSSQHPATEHHLGVGTSAPPTPAIRTRDRSSASSQAQRHTGTVVNSMISIHPSIPDIEVIDASNSISLRKYSVKQRK</sequence>
<feature type="region of interest" description="Disordered" evidence="3">
    <location>
        <begin position="406"/>
        <end position="455"/>
    </location>
</feature>
<evidence type="ECO:0000313" key="5">
    <source>
        <dbReference type="EMBL" id="ORX74469.1"/>
    </source>
</evidence>
<feature type="compositionally biased region" description="Low complexity" evidence="3">
    <location>
        <begin position="120"/>
        <end position="130"/>
    </location>
</feature>
<feature type="compositionally biased region" description="Low complexity" evidence="3">
    <location>
        <begin position="359"/>
        <end position="373"/>
    </location>
</feature>
<keyword evidence="1 2" id="KW-0238">DNA-binding</keyword>
<dbReference type="PANTHER" id="PTHR48112">
    <property type="entry name" value="HIGH MOBILITY GROUP PROTEIN DSP1"/>
    <property type="match status" value="1"/>
</dbReference>
<feature type="region of interest" description="Disordered" evidence="3">
    <location>
        <begin position="105"/>
        <end position="148"/>
    </location>
</feature>
<gene>
    <name evidence="5" type="ORF">DL89DRAFT_264328</name>
</gene>
<dbReference type="GeneID" id="63802850"/>
<dbReference type="RefSeq" id="XP_040747680.1">
    <property type="nucleotide sequence ID" value="XM_040886202.1"/>
</dbReference>
<feature type="region of interest" description="Disordered" evidence="3">
    <location>
        <begin position="293"/>
        <end position="373"/>
    </location>
</feature>
<dbReference type="InterPro" id="IPR009071">
    <property type="entry name" value="HMG_box_dom"/>
</dbReference>
<dbReference type="CDD" id="cd01389">
    <property type="entry name" value="HMG-box_ROX1-like"/>
    <property type="match status" value="1"/>
</dbReference>
<protein>
    <recommendedName>
        <fullName evidence="4">HMG box domain-containing protein</fullName>
    </recommendedName>
</protein>
<dbReference type="AlphaFoldDB" id="A0A1Y1WLM3"/>
<keyword evidence="6" id="KW-1185">Reference proteome</keyword>
<dbReference type="EMBL" id="MCFD01000001">
    <property type="protein sequence ID" value="ORX74469.1"/>
    <property type="molecule type" value="Genomic_DNA"/>
</dbReference>
<dbReference type="Proteomes" id="UP000193922">
    <property type="component" value="Unassembled WGS sequence"/>
</dbReference>
<dbReference type="SMART" id="SM00398">
    <property type="entry name" value="HMG"/>
    <property type="match status" value="1"/>
</dbReference>
<dbReference type="SUPFAM" id="SSF47095">
    <property type="entry name" value="HMG-box"/>
    <property type="match status" value="1"/>
</dbReference>
<dbReference type="Pfam" id="PF00505">
    <property type="entry name" value="HMG_box"/>
    <property type="match status" value="1"/>
</dbReference>
<comment type="caution">
    <text evidence="5">The sequence shown here is derived from an EMBL/GenBank/DDBJ whole genome shotgun (WGS) entry which is preliminary data.</text>
</comment>
<dbReference type="GO" id="GO:0003677">
    <property type="term" value="F:DNA binding"/>
    <property type="evidence" value="ECO:0007669"/>
    <property type="project" value="UniProtKB-UniRule"/>
</dbReference>
<keyword evidence="2" id="KW-0539">Nucleus</keyword>
<feature type="domain" description="HMG box" evidence="4">
    <location>
        <begin position="185"/>
        <end position="253"/>
    </location>
</feature>
<reference evidence="5 6" key="1">
    <citation type="submission" date="2016-07" db="EMBL/GenBank/DDBJ databases">
        <title>Pervasive Adenine N6-methylation of Active Genes in Fungi.</title>
        <authorList>
            <consortium name="DOE Joint Genome Institute"/>
            <person name="Mondo S.J."/>
            <person name="Dannebaum R.O."/>
            <person name="Kuo R.C."/>
            <person name="Labutti K."/>
            <person name="Haridas S."/>
            <person name="Kuo A."/>
            <person name="Salamov A."/>
            <person name="Ahrendt S.R."/>
            <person name="Lipzen A."/>
            <person name="Sullivan W."/>
            <person name="Andreopoulos W.B."/>
            <person name="Clum A."/>
            <person name="Lindquist E."/>
            <person name="Daum C."/>
            <person name="Ramamoorthy G.K."/>
            <person name="Gryganskyi A."/>
            <person name="Culley D."/>
            <person name="Magnuson J.K."/>
            <person name="James T.Y."/>
            <person name="O'Malley M.A."/>
            <person name="Stajich J.E."/>
            <person name="Spatafora J.W."/>
            <person name="Visel A."/>
            <person name="Grigoriev I.V."/>
        </authorList>
    </citation>
    <scope>NUCLEOTIDE SEQUENCE [LARGE SCALE GENOMIC DNA]</scope>
    <source>
        <strain evidence="5 6">ATCC 12442</strain>
    </source>
</reference>
<dbReference type="PROSITE" id="PS50118">
    <property type="entry name" value="HMG_BOX_2"/>
    <property type="match status" value="1"/>
</dbReference>
<evidence type="ECO:0000256" key="3">
    <source>
        <dbReference type="SAM" id="MobiDB-lite"/>
    </source>
</evidence>
<dbReference type="PANTHER" id="PTHR48112:SF22">
    <property type="entry name" value="MITOCHONDRIAL TRANSCRIPTION FACTOR A, ISOFORM B"/>
    <property type="match status" value="1"/>
</dbReference>
<feature type="DNA-binding region" description="HMG box" evidence="2">
    <location>
        <begin position="185"/>
        <end position="253"/>
    </location>
</feature>
<organism evidence="5 6">
    <name type="scientific">Linderina pennispora</name>
    <dbReference type="NCBI Taxonomy" id="61395"/>
    <lineage>
        <taxon>Eukaryota</taxon>
        <taxon>Fungi</taxon>
        <taxon>Fungi incertae sedis</taxon>
        <taxon>Zoopagomycota</taxon>
        <taxon>Kickxellomycotina</taxon>
        <taxon>Kickxellomycetes</taxon>
        <taxon>Kickxellales</taxon>
        <taxon>Kickxellaceae</taxon>
        <taxon>Linderina</taxon>
    </lineage>
</organism>
<dbReference type="GO" id="GO:0005634">
    <property type="term" value="C:nucleus"/>
    <property type="evidence" value="ECO:0007669"/>
    <property type="project" value="UniProtKB-UniRule"/>
</dbReference>